<dbReference type="RefSeq" id="WP_052006900.1">
    <property type="nucleotide sequence ID" value="NZ_AODM01000071.1"/>
</dbReference>
<comment type="caution">
    <text evidence="1">The sequence shown here is derived from an EMBL/GenBank/DDBJ whole genome shotgun (WGS) entry which is preliminary data.</text>
</comment>
<dbReference type="AlphaFoldDB" id="W7DIB2"/>
<dbReference type="Proteomes" id="UP000019241">
    <property type="component" value="Unassembled WGS sequence"/>
</dbReference>
<evidence type="ECO:0000313" key="2">
    <source>
        <dbReference type="Proteomes" id="UP000019241"/>
    </source>
</evidence>
<dbReference type="EMBL" id="AODM01000071">
    <property type="protein sequence ID" value="EUJ47261.1"/>
    <property type="molecule type" value="Genomic_DNA"/>
</dbReference>
<accession>W7DIB2</accession>
<gene>
    <name evidence="1" type="ORF">MCOL2_18419</name>
</gene>
<sequence>MKIKIQDGYYLRSTKYQFVLSKLVGTDEKGEAIFKDISYHPNLESALEAFGKHKLLASDAETFNALKNDIEAINNTLNLIAESVKLEETKPYKMATKSRKNRCIM</sequence>
<evidence type="ECO:0008006" key="3">
    <source>
        <dbReference type="Google" id="ProtNLM"/>
    </source>
</evidence>
<name>W7DIB2_9LIST</name>
<dbReference type="PATRIC" id="fig|1265822.4.peg.3753"/>
<reference evidence="1 2" key="1">
    <citation type="submission" date="2012-12" db="EMBL/GenBank/DDBJ databases">
        <title>Novel taxa of Listeriaceae from agricultural environments in the United States.</title>
        <authorList>
            <person name="den Bakker H.C."/>
            <person name="Allred A."/>
            <person name="Warchocki S."/>
            <person name="Wright E.M."/>
            <person name="Burrell A."/>
            <person name="Nightingale K.K."/>
            <person name="Kephart D."/>
            <person name="Wiedmann M."/>
        </authorList>
    </citation>
    <scope>NUCLEOTIDE SEQUENCE [LARGE SCALE GENOMIC DNA]</scope>
    <source>
        <strain evidence="1 2">FSL S10-1203</strain>
    </source>
</reference>
<protein>
    <recommendedName>
        <fullName evidence="3">DUF5405 domain-containing protein</fullName>
    </recommendedName>
</protein>
<organism evidence="1 2">
    <name type="scientific">Listeria fleischmannii FSL S10-1203</name>
    <dbReference type="NCBI Taxonomy" id="1265822"/>
    <lineage>
        <taxon>Bacteria</taxon>
        <taxon>Bacillati</taxon>
        <taxon>Bacillota</taxon>
        <taxon>Bacilli</taxon>
        <taxon>Bacillales</taxon>
        <taxon>Listeriaceae</taxon>
        <taxon>Listeria</taxon>
    </lineage>
</organism>
<proteinExistence type="predicted"/>
<evidence type="ECO:0000313" key="1">
    <source>
        <dbReference type="EMBL" id="EUJ47261.1"/>
    </source>
</evidence>